<dbReference type="InterPro" id="IPR032259">
    <property type="entry name" value="HIBYL-CoA-H"/>
</dbReference>
<dbReference type="GO" id="GO:0006574">
    <property type="term" value="P:L-valine catabolic process"/>
    <property type="evidence" value="ECO:0000318"/>
    <property type="project" value="GO_Central"/>
</dbReference>
<dbReference type="GO" id="GO:0003860">
    <property type="term" value="F:3-hydroxyisobutyryl-CoA hydrolase activity"/>
    <property type="evidence" value="ECO:0000318"/>
    <property type="project" value="GO_Central"/>
</dbReference>
<evidence type="ECO:0000313" key="4">
    <source>
        <dbReference type="Proteomes" id="UP000001064"/>
    </source>
</evidence>
<dbReference type="InterPro" id="IPR045004">
    <property type="entry name" value="ECH_dom"/>
</dbReference>
<evidence type="ECO:0000256" key="1">
    <source>
        <dbReference type="ARBA" id="ARBA00022801"/>
    </source>
</evidence>
<dbReference type="PANTHER" id="PTHR43176">
    <property type="entry name" value="3-HYDROXYISOBUTYRYL-COA HYDROLASE-RELATED"/>
    <property type="match status" value="1"/>
</dbReference>
<name>F0ZTV2_DICPU</name>
<dbReference type="eggNOG" id="ENOG502RY3N">
    <property type="taxonomic scope" value="Eukaryota"/>
</dbReference>
<dbReference type="InParanoid" id="F0ZTV2"/>
<reference evidence="4" key="1">
    <citation type="journal article" date="2011" name="Genome Biol.">
        <title>Comparative genomics of the social amoebae Dictyostelium discoideum and Dictyostelium purpureum.</title>
        <authorList>
            <consortium name="US DOE Joint Genome Institute (JGI-PGF)"/>
            <person name="Sucgang R."/>
            <person name="Kuo A."/>
            <person name="Tian X."/>
            <person name="Salerno W."/>
            <person name="Parikh A."/>
            <person name="Feasley C.L."/>
            <person name="Dalin E."/>
            <person name="Tu H."/>
            <person name="Huang E."/>
            <person name="Barry K."/>
            <person name="Lindquist E."/>
            <person name="Shapiro H."/>
            <person name="Bruce D."/>
            <person name="Schmutz J."/>
            <person name="Salamov A."/>
            <person name="Fey P."/>
            <person name="Gaudet P."/>
            <person name="Anjard C."/>
            <person name="Babu M.M."/>
            <person name="Basu S."/>
            <person name="Bushmanova Y."/>
            <person name="van der Wel H."/>
            <person name="Katoh-Kurasawa M."/>
            <person name="Dinh C."/>
            <person name="Coutinho P.M."/>
            <person name="Saito T."/>
            <person name="Elias M."/>
            <person name="Schaap P."/>
            <person name="Kay R.R."/>
            <person name="Henrissat B."/>
            <person name="Eichinger L."/>
            <person name="Rivero F."/>
            <person name="Putnam N.H."/>
            <person name="West C.M."/>
            <person name="Loomis W.F."/>
            <person name="Chisholm R.L."/>
            <person name="Shaulsky G."/>
            <person name="Strassmann J.E."/>
            <person name="Queller D.C."/>
            <person name="Kuspa A."/>
            <person name="Grigoriev I.V."/>
        </authorList>
    </citation>
    <scope>NUCLEOTIDE SEQUENCE [LARGE SCALE GENOMIC DNA]</scope>
    <source>
        <strain evidence="4">QSDP1</strain>
    </source>
</reference>
<dbReference type="PANTHER" id="PTHR43176:SF1">
    <property type="entry name" value="ENOYL-COA HYDRATASE_ISOMERASE DOMAIN-CONTAINING PROTEIN"/>
    <property type="match status" value="1"/>
</dbReference>
<sequence>MLGLRSATKLSTSGQQIFVRNIISVKRRSNKNSGLEFGKKINYKDLKKVEPIQPKTYENTEKELSNKEKLNNLQSYEPKTENFYYVQDFSKLGILYKPSKDIEDWAFFEKTDEYGNEYYSGDGLKLSNKFKIELGKSSNGHSVPFPRISGNSAPLVSVPSPYGQNYKRAMLNNREKLNVLDLSTLTSIEHFIKTQVANDIVGSYSIHTTTPGAIQSSGIDFVNLYESNQNRKYISDYFKKISKVFYLMSVAPKPQLSIIDGLTVGAGLGFTANSGFRVGSENSIVTISDCALGFFPNAGNVRLLNRLPDGIGLYLALTGRRIRGTELHEAGITDFFVLTEDIQGFDRNLSHCFPKNHNRLFESIVLSTTEPRSYLNGKKTHLTTHQDAIKRCFDNKTTIEEVLQALENETEFAEWAERCIRNIRRSSPISIKLTMRLFNETPTDGKGKDYYERDYNISMALTRDHSDLWEGIQSLLIQNREPMWSYKRVEDVPDSLIDEIINYKPEEKELQMKLVDLKSTFTLFENILLEYTNANQILLTEEEHQNFRNFETPSFPDKFEEILEIYDKGARSEAFYENKVLYEFLQEVEEGDF</sequence>
<protein>
    <recommendedName>
        <fullName evidence="2">Enoyl-CoA hydratase/isomerase domain-containing protein</fullName>
    </recommendedName>
</protein>
<evidence type="ECO:0000313" key="3">
    <source>
        <dbReference type="EMBL" id="EGC32625.1"/>
    </source>
</evidence>
<dbReference type="CDD" id="cd06558">
    <property type="entry name" value="crotonase-like"/>
    <property type="match status" value="1"/>
</dbReference>
<dbReference type="GO" id="GO:0005739">
    <property type="term" value="C:mitochondrion"/>
    <property type="evidence" value="ECO:0000318"/>
    <property type="project" value="GO_Central"/>
</dbReference>
<dbReference type="FunFam" id="3.90.226.10:FF:000172">
    <property type="entry name" value="3-hydroxyisobutyryl-CoA hydrolase, mitochondrial"/>
    <property type="match status" value="1"/>
</dbReference>
<dbReference type="OMA" id="IHTTTPG"/>
<dbReference type="GeneID" id="10508540"/>
<dbReference type="RefSeq" id="XP_003290840.1">
    <property type="nucleotide sequence ID" value="XM_003290792.1"/>
</dbReference>
<keyword evidence="1" id="KW-0378">Hydrolase</keyword>
<dbReference type="SUPFAM" id="SSF52096">
    <property type="entry name" value="ClpP/crotonase"/>
    <property type="match status" value="1"/>
</dbReference>
<dbReference type="Proteomes" id="UP000001064">
    <property type="component" value="Unassembled WGS sequence"/>
</dbReference>
<dbReference type="KEGG" id="dpp:DICPUDRAFT_38120"/>
<dbReference type="Gene3D" id="3.90.226.10">
    <property type="entry name" value="2-enoyl-CoA Hydratase, Chain A, domain 1"/>
    <property type="match status" value="1"/>
</dbReference>
<dbReference type="OrthoDB" id="16820at2759"/>
<dbReference type="Pfam" id="PF16113">
    <property type="entry name" value="ECH_2"/>
    <property type="match status" value="1"/>
</dbReference>
<organism evidence="3 4">
    <name type="scientific">Dictyostelium purpureum</name>
    <name type="common">Slime mold</name>
    <dbReference type="NCBI Taxonomy" id="5786"/>
    <lineage>
        <taxon>Eukaryota</taxon>
        <taxon>Amoebozoa</taxon>
        <taxon>Evosea</taxon>
        <taxon>Eumycetozoa</taxon>
        <taxon>Dictyostelia</taxon>
        <taxon>Dictyosteliales</taxon>
        <taxon>Dictyosteliaceae</taxon>
        <taxon>Dictyostelium</taxon>
    </lineage>
</organism>
<keyword evidence="4" id="KW-1185">Reference proteome</keyword>
<dbReference type="InterPro" id="IPR029045">
    <property type="entry name" value="ClpP/crotonase-like_dom_sf"/>
</dbReference>
<dbReference type="STRING" id="5786.F0ZTV2"/>
<gene>
    <name evidence="3" type="ORF">DICPUDRAFT_38120</name>
</gene>
<accession>F0ZTV2</accession>
<dbReference type="FunCoup" id="F0ZTV2">
    <property type="interactions" value="137"/>
</dbReference>
<feature type="domain" description="Enoyl-CoA hydratase/isomerase" evidence="2">
    <location>
        <begin position="167"/>
        <end position="500"/>
    </location>
</feature>
<dbReference type="AlphaFoldDB" id="F0ZTV2"/>
<evidence type="ECO:0000259" key="2">
    <source>
        <dbReference type="Pfam" id="PF16113"/>
    </source>
</evidence>
<proteinExistence type="predicted"/>
<dbReference type="EMBL" id="GL871183">
    <property type="protein sequence ID" value="EGC32625.1"/>
    <property type="molecule type" value="Genomic_DNA"/>
</dbReference>
<dbReference type="VEuPathDB" id="AmoebaDB:DICPUDRAFT_38120"/>